<gene>
    <name evidence="2" type="ORF">CEE60_09940</name>
</gene>
<dbReference type="EMBL" id="NIVS01000020">
    <property type="protein sequence ID" value="OWQ53973.1"/>
    <property type="molecule type" value="Genomic_DNA"/>
</dbReference>
<sequence length="128" mass="14503">MADIEQQATPSPYSDGPIWNAFGIGRAAYLVVPRRTLQSMPLDWQERLVSLMDEAHAALPAEAFPEYSVQRKEGGRFMTDPLRDYRHTGPIEPKPPTTLAIVKPPHNRRTRLRDHVYDVPLKKGEVTA</sequence>
<feature type="region of interest" description="Disordered" evidence="1">
    <location>
        <begin position="79"/>
        <end position="102"/>
    </location>
</feature>
<organism evidence="2 3">
    <name type="scientific">Stenotrophomonas maltophilia</name>
    <name type="common">Pseudomonas maltophilia</name>
    <name type="synonym">Xanthomonas maltophilia</name>
    <dbReference type="NCBI Taxonomy" id="40324"/>
    <lineage>
        <taxon>Bacteria</taxon>
        <taxon>Pseudomonadati</taxon>
        <taxon>Pseudomonadota</taxon>
        <taxon>Gammaproteobacteria</taxon>
        <taxon>Lysobacterales</taxon>
        <taxon>Lysobacteraceae</taxon>
        <taxon>Stenotrophomonas</taxon>
        <taxon>Stenotrophomonas maltophilia group</taxon>
    </lineage>
</organism>
<evidence type="ECO:0000313" key="2">
    <source>
        <dbReference type="EMBL" id="OWQ53973.1"/>
    </source>
</evidence>
<proteinExistence type="predicted"/>
<dbReference type="OrthoDB" id="6045594at2"/>
<dbReference type="Proteomes" id="UP000198157">
    <property type="component" value="Unassembled WGS sequence"/>
</dbReference>
<feature type="compositionally biased region" description="Basic and acidic residues" evidence="1">
    <location>
        <begin position="79"/>
        <end position="89"/>
    </location>
</feature>
<comment type="caution">
    <text evidence="2">The sequence shown here is derived from an EMBL/GenBank/DDBJ whole genome shotgun (WGS) entry which is preliminary data.</text>
</comment>
<reference evidence="2 3" key="1">
    <citation type="submission" date="2017-06" db="EMBL/GenBank/DDBJ databases">
        <authorList>
            <person name="Kim H.J."/>
            <person name="Triplett B.A."/>
        </authorList>
    </citation>
    <scope>NUCLEOTIDE SEQUENCE [LARGE SCALE GENOMIC DNA]</scope>
    <source>
        <strain evidence="2 3">13146</strain>
    </source>
</reference>
<evidence type="ECO:0000256" key="1">
    <source>
        <dbReference type="SAM" id="MobiDB-lite"/>
    </source>
</evidence>
<evidence type="ECO:0000313" key="3">
    <source>
        <dbReference type="Proteomes" id="UP000198157"/>
    </source>
</evidence>
<name>A0A246HP41_STEMA</name>
<dbReference type="AlphaFoldDB" id="A0A246HP41"/>
<accession>A0A246HP41</accession>
<protein>
    <submittedName>
        <fullName evidence="2">Uncharacterized protein</fullName>
    </submittedName>
</protein>